<dbReference type="InterPro" id="IPR038559">
    <property type="entry name" value="XkdN-like_sf"/>
</dbReference>
<evidence type="ECO:0000313" key="1">
    <source>
        <dbReference type="EMBL" id="KRK49043.1"/>
    </source>
</evidence>
<dbReference type="Pfam" id="PF08890">
    <property type="entry name" value="Phage_TAC_5"/>
    <property type="match status" value="1"/>
</dbReference>
<accession>A0A0R1HWV3</accession>
<dbReference type="STRING" id="1302272.FC96_GL001372"/>
<dbReference type="OrthoDB" id="1807498at2"/>
<keyword evidence="2" id="KW-1185">Reference proteome</keyword>
<evidence type="ECO:0008006" key="3">
    <source>
        <dbReference type="Google" id="ProtNLM"/>
    </source>
</evidence>
<dbReference type="RefSeq" id="WP_056942151.1">
    <property type="nucleotide sequence ID" value="NZ_AZCX01000002.1"/>
</dbReference>
<sequence>MADQVSIQDFIVKKENEKRELKFARFKSPFIVREITNDENEALQKSATKRVKNPKTGQLEPQVDQNLYVDLLLAKSVVQPDLQDAELQEAYGTMGDEAGTLRAMLKVSELNQITKTVTDFAGVTESVDSDVKAVKN</sequence>
<dbReference type="AlphaFoldDB" id="A0A0R1HWV3"/>
<dbReference type="Proteomes" id="UP000050911">
    <property type="component" value="Unassembled WGS sequence"/>
</dbReference>
<name>A0A0R1HWV3_9LACO</name>
<gene>
    <name evidence="1" type="ORF">FC96_GL001372</name>
</gene>
<dbReference type="Gene3D" id="3.30.2220.30">
    <property type="match status" value="1"/>
</dbReference>
<evidence type="ECO:0000313" key="2">
    <source>
        <dbReference type="Proteomes" id="UP000050911"/>
    </source>
</evidence>
<dbReference type="InterPro" id="IPR014986">
    <property type="entry name" value="XkdN-like"/>
</dbReference>
<organism evidence="1 2">
    <name type="scientific">Secundilactobacillus kimchicus JCM 15530</name>
    <dbReference type="NCBI Taxonomy" id="1302272"/>
    <lineage>
        <taxon>Bacteria</taxon>
        <taxon>Bacillati</taxon>
        <taxon>Bacillota</taxon>
        <taxon>Bacilli</taxon>
        <taxon>Lactobacillales</taxon>
        <taxon>Lactobacillaceae</taxon>
        <taxon>Secundilactobacillus</taxon>
    </lineage>
</organism>
<dbReference type="PATRIC" id="fig|1302272.5.peg.1380"/>
<proteinExistence type="predicted"/>
<comment type="caution">
    <text evidence="1">The sequence shown here is derived from an EMBL/GenBank/DDBJ whole genome shotgun (WGS) entry which is preliminary data.</text>
</comment>
<protein>
    <recommendedName>
        <fullName evidence="3">XkdN-like protein</fullName>
    </recommendedName>
</protein>
<dbReference type="EMBL" id="AZCX01000002">
    <property type="protein sequence ID" value="KRK49043.1"/>
    <property type="molecule type" value="Genomic_DNA"/>
</dbReference>
<reference evidence="1 2" key="1">
    <citation type="journal article" date="2015" name="Genome Announc.">
        <title>Expanding the biotechnology potential of lactobacilli through comparative genomics of 213 strains and associated genera.</title>
        <authorList>
            <person name="Sun Z."/>
            <person name="Harris H.M."/>
            <person name="McCann A."/>
            <person name="Guo C."/>
            <person name="Argimon S."/>
            <person name="Zhang W."/>
            <person name="Yang X."/>
            <person name="Jeffery I.B."/>
            <person name="Cooney J.C."/>
            <person name="Kagawa T.F."/>
            <person name="Liu W."/>
            <person name="Song Y."/>
            <person name="Salvetti E."/>
            <person name="Wrobel A."/>
            <person name="Rasinkangas P."/>
            <person name="Parkhill J."/>
            <person name="Rea M.C."/>
            <person name="O'Sullivan O."/>
            <person name="Ritari J."/>
            <person name="Douillard F.P."/>
            <person name="Paul Ross R."/>
            <person name="Yang R."/>
            <person name="Briner A.E."/>
            <person name="Felis G.E."/>
            <person name="de Vos W.M."/>
            <person name="Barrangou R."/>
            <person name="Klaenhammer T.R."/>
            <person name="Caufield P.W."/>
            <person name="Cui Y."/>
            <person name="Zhang H."/>
            <person name="O'Toole P.W."/>
        </authorList>
    </citation>
    <scope>NUCLEOTIDE SEQUENCE [LARGE SCALE GENOMIC DNA]</scope>
    <source>
        <strain evidence="1 2">JCM 15530</strain>
    </source>
</reference>